<keyword evidence="5" id="KW-0119">Carbohydrate metabolism</keyword>
<dbReference type="GO" id="GO:0016787">
    <property type="term" value="F:hydrolase activity"/>
    <property type="evidence" value="ECO:0007669"/>
    <property type="project" value="UniProtKB-KW"/>
</dbReference>
<dbReference type="SUPFAM" id="SSF88713">
    <property type="entry name" value="Glycoside hydrolase/deacetylase"/>
    <property type="match status" value="1"/>
</dbReference>
<evidence type="ECO:0000256" key="1">
    <source>
        <dbReference type="ARBA" id="ARBA00001946"/>
    </source>
</evidence>
<dbReference type="RefSeq" id="WP_157583377.1">
    <property type="nucleotide sequence ID" value="NZ_WPIN01000002.1"/>
</dbReference>
<evidence type="ECO:0000256" key="4">
    <source>
        <dbReference type="ARBA" id="ARBA00022842"/>
    </source>
</evidence>
<reference evidence="6 7" key="1">
    <citation type="submission" date="2019-12" db="EMBL/GenBank/DDBJ databases">
        <title>Spirosoma sp. HMF4905 genome sequencing and assembly.</title>
        <authorList>
            <person name="Kang H."/>
            <person name="Cha I."/>
            <person name="Kim H."/>
            <person name="Joh K."/>
        </authorList>
    </citation>
    <scope>NUCLEOTIDE SEQUENCE [LARGE SCALE GENOMIC DNA]</scope>
    <source>
        <strain evidence="6 7">HMF4905</strain>
    </source>
</reference>
<dbReference type="InterPro" id="IPR011330">
    <property type="entry name" value="Glyco_hydro/deAcase_b/a-brl"/>
</dbReference>
<dbReference type="GO" id="GO:0005975">
    <property type="term" value="P:carbohydrate metabolic process"/>
    <property type="evidence" value="ECO:0007669"/>
    <property type="project" value="InterPro"/>
</dbReference>
<dbReference type="Pfam" id="PF04794">
    <property type="entry name" value="YdjC"/>
    <property type="match status" value="1"/>
</dbReference>
<dbReference type="CDD" id="cd10802">
    <property type="entry name" value="YdjC_TTHB029_like"/>
    <property type="match status" value="1"/>
</dbReference>
<accession>A0A7K1S6D4</accession>
<dbReference type="GO" id="GO:0019213">
    <property type="term" value="F:deacetylase activity"/>
    <property type="evidence" value="ECO:0007669"/>
    <property type="project" value="TreeGrafter"/>
</dbReference>
<organism evidence="6 7">
    <name type="scientific">Spirosoma arboris</name>
    <dbReference type="NCBI Taxonomy" id="2682092"/>
    <lineage>
        <taxon>Bacteria</taxon>
        <taxon>Pseudomonadati</taxon>
        <taxon>Bacteroidota</taxon>
        <taxon>Cytophagia</taxon>
        <taxon>Cytophagales</taxon>
        <taxon>Cytophagaceae</taxon>
        <taxon>Spirosoma</taxon>
    </lineage>
</organism>
<gene>
    <name evidence="6" type="ORF">GO755_04115</name>
</gene>
<dbReference type="InterPro" id="IPR006879">
    <property type="entry name" value="YdjC-like"/>
</dbReference>
<comment type="cofactor">
    <cofactor evidence="1">
        <name>Mg(2+)</name>
        <dbReference type="ChEBI" id="CHEBI:18420"/>
    </cofactor>
</comment>
<evidence type="ECO:0000313" key="6">
    <source>
        <dbReference type="EMBL" id="MVM29206.1"/>
    </source>
</evidence>
<dbReference type="PANTHER" id="PTHR31609">
    <property type="entry name" value="YDJC DEACETYLASE FAMILY MEMBER"/>
    <property type="match status" value="1"/>
</dbReference>
<dbReference type="PANTHER" id="PTHR31609:SF1">
    <property type="entry name" value="CARBOHYDRATE DEACETYLASE"/>
    <property type="match status" value="1"/>
</dbReference>
<keyword evidence="7" id="KW-1185">Reference proteome</keyword>
<sequence length="310" mass="35156">MKTVLIVLFCLIGTALFSQNLTIQEKLGYPKNTKLLIIHADDIGVSHAENAASFKALESGFVNSGSIMVPCPWFPESADYAKNNPTKDLGLHLTLTSEWKLYKWGPVRSKNEVKSLLDKQDYLYETAKGLAQSGTASEVESELRAQIERAKAFGIDATHFDTHMGATLLKPEFLSAYIKLGHEYRTPVLLNKEHLKLIGGYDDLAKYITDKDVVVDNIYMALPNDYKAGMTQYYEQVINNLQPGLHCLLIHTCFDNDEMKAVTMGYSIYHGTWRQADYDFFTSKKCGDLLKKNNIQLVTWREIRDKIVRK</sequence>
<dbReference type="Gene3D" id="3.20.20.370">
    <property type="entry name" value="Glycoside hydrolase/deacetylase"/>
    <property type="match status" value="1"/>
</dbReference>
<evidence type="ECO:0000256" key="5">
    <source>
        <dbReference type="ARBA" id="ARBA00023277"/>
    </source>
</evidence>
<protein>
    <submittedName>
        <fullName evidence="6">ChbG/HpnK family deacetylase</fullName>
    </submittedName>
</protein>
<keyword evidence="4" id="KW-0460">Magnesium</keyword>
<evidence type="ECO:0000313" key="7">
    <source>
        <dbReference type="Proteomes" id="UP000436006"/>
    </source>
</evidence>
<dbReference type="EMBL" id="WPIN01000002">
    <property type="protein sequence ID" value="MVM29206.1"/>
    <property type="molecule type" value="Genomic_DNA"/>
</dbReference>
<evidence type="ECO:0000256" key="3">
    <source>
        <dbReference type="ARBA" id="ARBA00022801"/>
    </source>
</evidence>
<evidence type="ECO:0000256" key="2">
    <source>
        <dbReference type="ARBA" id="ARBA00022723"/>
    </source>
</evidence>
<name>A0A7K1S6D4_9BACT</name>
<keyword evidence="3" id="KW-0378">Hydrolase</keyword>
<dbReference type="AlphaFoldDB" id="A0A7K1S6D4"/>
<proteinExistence type="predicted"/>
<dbReference type="GO" id="GO:0046872">
    <property type="term" value="F:metal ion binding"/>
    <property type="evidence" value="ECO:0007669"/>
    <property type="project" value="UniProtKB-KW"/>
</dbReference>
<dbReference type="Proteomes" id="UP000436006">
    <property type="component" value="Unassembled WGS sequence"/>
</dbReference>
<keyword evidence="2" id="KW-0479">Metal-binding</keyword>
<comment type="caution">
    <text evidence="6">The sequence shown here is derived from an EMBL/GenBank/DDBJ whole genome shotgun (WGS) entry which is preliminary data.</text>
</comment>